<sequence length="470" mass="49995">MVGLVILAAPIHWAFSVMLVSTLFGAAAALSLPMLGGATVLVPSLFLPFFALRMFMAAGEGYFLAALQPPRAGFWLLLLTAFGLLTAIFFPRLFQGVTETMTVERVANGRNFITLTPLRFSSNNITQSVYAIGGVVAFAAAFSYFRQTGTPRHLVAAIVLLAAMNIIFAIIDVATYFTRTEQFMSIFRTANYALLTGSEKGGLKRISGTFPEASTFASYALVLFAATASLWLDRMRSWTTGPLAALSLAALLLSTSATALIGVIAVVPFLWLRALVTGLWKPAMARPTFLVVVVAVVPLLALILLVLFPQVAESLNDFIDEMLLSKAGSQSGRERTLWNAMAYQTFLDTYGFGAGLGSARASSYILVLLSNVGVLGFLLFSIFVVAVLRAQPATMPGSVGDELLCVARACKAGVLAMIVPAAISGTVYDMSAMFYLLTGSLAAFVVPASAAGRVAWRRPSRQAGAVEAVS</sequence>
<keyword evidence="1" id="KW-0472">Membrane</keyword>
<dbReference type="EMBL" id="BJZP01000025">
    <property type="protein sequence ID" value="GEO86869.1"/>
    <property type="molecule type" value="Genomic_DNA"/>
</dbReference>
<gene>
    <name evidence="2" type="ORF">RNA01_38010</name>
</gene>
<feature type="transmembrane region" description="Helical" evidence="1">
    <location>
        <begin position="244"/>
        <end position="276"/>
    </location>
</feature>
<evidence type="ECO:0000256" key="1">
    <source>
        <dbReference type="SAM" id="Phobius"/>
    </source>
</evidence>
<feature type="transmembrane region" description="Helical" evidence="1">
    <location>
        <begin position="12"/>
        <end position="33"/>
    </location>
</feature>
<proteinExistence type="predicted"/>
<evidence type="ECO:0000313" key="3">
    <source>
        <dbReference type="Proteomes" id="UP000321717"/>
    </source>
</evidence>
<organism evidence="2 3">
    <name type="scientific">Ciceribacter naphthalenivorans</name>
    <dbReference type="NCBI Taxonomy" id="1118451"/>
    <lineage>
        <taxon>Bacteria</taxon>
        <taxon>Pseudomonadati</taxon>
        <taxon>Pseudomonadota</taxon>
        <taxon>Alphaproteobacteria</taxon>
        <taxon>Hyphomicrobiales</taxon>
        <taxon>Rhizobiaceae</taxon>
        <taxon>Ciceribacter</taxon>
    </lineage>
</organism>
<name>A0A512HN61_9HYPH</name>
<feature type="transmembrane region" description="Helical" evidence="1">
    <location>
        <begin position="364"/>
        <end position="388"/>
    </location>
</feature>
<reference evidence="2 3" key="1">
    <citation type="submission" date="2019-07" db="EMBL/GenBank/DDBJ databases">
        <title>Whole genome shotgun sequence of Rhizobium naphthalenivorans NBRC 107585.</title>
        <authorList>
            <person name="Hosoyama A."/>
            <person name="Uohara A."/>
            <person name="Ohji S."/>
            <person name="Ichikawa N."/>
        </authorList>
    </citation>
    <scope>NUCLEOTIDE SEQUENCE [LARGE SCALE GENOMIC DNA]</scope>
    <source>
        <strain evidence="2 3">NBRC 107585</strain>
    </source>
</reference>
<evidence type="ECO:0000313" key="2">
    <source>
        <dbReference type="EMBL" id="GEO86869.1"/>
    </source>
</evidence>
<feature type="transmembrane region" description="Helical" evidence="1">
    <location>
        <begin position="213"/>
        <end position="232"/>
    </location>
</feature>
<accession>A0A512HN61</accession>
<keyword evidence="3" id="KW-1185">Reference proteome</keyword>
<feature type="transmembrane region" description="Helical" evidence="1">
    <location>
        <begin position="45"/>
        <end position="66"/>
    </location>
</feature>
<comment type="caution">
    <text evidence="2">The sequence shown here is derived from an EMBL/GenBank/DDBJ whole genome shotgun (WGS) entry which is preliminary data.</text>
</comment>
<keyword evidence="1" id="KW-1133">Transmembrane helix</keyword>
<feature type="transmembrane region" description="Helical" evidence="1">
    <location>
        <begin position="434"/>
        <end position="456"/>
    </location>
</feature>
<feature type="transmembrane region" description="Helical" evidence="1">
    <location>
        <begin position="153"/>
        <end position="178"/>
    </location>
</feature>
<feature type="transmembrane region" description="Helical" evidence="1">
    <location>
        <begin position="72"/>
        <end position="91"/>
    </location>
</feature>
<protein>
    <submittedName>
        <fullName evidence="2">Uncharacterized protein</fullName>
    </submittedName>
</protein>
<keyword evidence="1" id="KW-0812">Transmembrane</keyword>
<dbReference type="AlphaFoldDB" id="A0A512HN61"/>
<dbReference type="Proteomes" id="UP000321717">
    <property type="component" value="Unassembled WGS sequence"/>
</dbReference>
<feature type="transmembrane region" description="Helical" evidence="1">
    <location>
        <begin position="288"/>
        <end position="308"/>
    </location>
</feature>
<feature type="transmembrane region" description="Helical" evidence="1">
    <location>
        <begin position="129"/>
        <end position="147"/>
    </location>
</feature>